<dbReference type="RefSeq" id="WP_378050233.1">
    <property type="nucleotide sequence ID" value="NZ_JBHMDN010000025.1"/>
</dbReference>
<dbReference type="InterPro" id="IPR003820">
    <property type="entry name" value="KdpC"/>
</dbReference>
<dbReference type="Pfam" id="PF02669">
    <property type="entry name" value="KdpC"/>
    <property type="match status" value="1"/>
</dbReference>
<keyword evidence="8 11" id="KW-1133">Transmembrane helix</keyword>
<evidence type="ECO:0000313" key="13">
    <source>
        <dbReference type="Proteomes" id="UP001596378"/>
    </source>
</evidence>
<keyword evidence="7 11" id="KW-0630">Potassium</keyword>
<sequence length="192" mass="20205">MRTTILTSLRTSLVLMLVCGLLYNLVLTGAAQALMPGRADGSLIYNGRGEAIGSELIGQSFTDPGLFHGRVSSIGYDAGGSGTPNYAPSNPDLIARVRQAARDWRTNNPDVPLGEVPLDLLTNSGSGLDPHISPEAAAAQIPRIAGAAGLDPERLQALVDEHTSPRALGIFGERTVNVLRLNLALRQLTASQ</sequence>
<dbReference type="HAMAP" id="MF_00276">
    <property type="entry name" value="KdpC"/>
    <property type="match status" value="1"/>
</dbReference>
<keyword evidence="2 11" id="KW-1003">Cell membrane</keyword>
<dbReference type="PIRSF" id="PIRSF001296">
    <property type="entry name" value="K_ATPase_KdpC"/>
    <property type="match status" value="1"/>
</dbReference>
<accession>A0ABW2FP60</accession>
<evidence type="ECO:0000256" key="6">
    <source>
        <dbReference type="ARBA" id="ARBA00022840"/>
    </source>
</evidence>
<comment type="similarity">
    <text evidence="11">Belongs to the KdpC family.</text>
</comment>
<evidence type="ECO:0000256" key="5">
    <source>
        <dbReference type="ARBA" id="ARBA00022741"/>
    </source>
</evidence>
<dbReference type="PANTHER" id="PTHR30042:SF2">
    <property type="entry name" value="POTASSIUM-TRANSPORTING ATPASE KDPC SUBUNIT"/>
    <property type="match status" value="1"/>
</dbReference>
<comment type="subcellular location">
    <subcellularLocation>
        <location evidence="11">Cell membrane</location>
        <topology evidence="11">Single-pass membrane protein</topology>
    </subcellularLocation>
</comment>
<evidence type="ECO:0000256" key="3">
    <source>
        <dbReference type="ARBA" id="ARBA00022538"/>
    </source>
</evidence>
<evidence type="ECO:0000256" key="1">
    <source>
        <dbReference type="ARBA" id="ARBA00022448"/>
    </source>
</evidence>
<evidence type="ECO:0000256" key="7">
    <source>
        <dbReference type="ARBA" id="ARBA00022958"/>
    </source>
</evidence>
<dbReference type="Proteomes" id="UP001596378">
    <property type="component" value="Unassembled WGS sequence"/>
</dbReference>
<dbReference type="EMBL" id="JBHTAI010000025">
    <property type="protein sequence ID" value="MFC7152755.1"/>
    <property type="molecule type" value="Genomic_DNA"/>
</dbReference>
<evidence type="ECO:0000256" key="11">
    <source>
        <dbReference type="HAMAP-Rule" id="MF_00276"/>
    </source>
</evidence>
<reference evidence="13" key="1">
    <citation type="journal article" date="2019" name="Int. J. Syst. Evol. Microbiol.">
        <title>The Global Catalogue of Microorganisms (GCM) 10K type strain sequencing project: providing services to taxonomists for standard genome sequencing and annotation.</title>
        <authorList>
            <consortium name="The Broad Institute Genomics Platform"/>
            <consortium name="The Broad Institute Genome Sequencing Center for Infectious Disease"/>
            <person name="Wu L."/>
            <person name="Ma J."/>
        </authorList>
    </citation>
    <scope>NUCLEOTIDE SEQUENCE [LARGE SCALE GENOMIC DNA]</scope>
    <source>
        <strain evidence="13">KCTC 12907</strain>
    </source>
</reference>
<evidence type="ECO:0000256" key="8">
    <source>
        <dbReference type="ARBA" id="ARBA00022989"/>
    </source>
</evidence>
<evidence type="ECO:0000313" key="12">
    <source>
        <dbReference type="EMBL" id="MFC7152755.1"/>
    </source>
</evidence>
<keyword evidence="4 11" id="KW-0812">Transmembrane</keyword>
<dbReference type="NCBIfam" id="TIGR00681">
    <property type="entry name" value="kdpC"/>
    <property type="match status" value="1"/>
</dbReference>
<evidence type="ECO:0000256" key="10">
    <source>
        <dbReference type="ARBA" id="ARBA00023136"/>
    </source>
</evidence>
<name>A0ABW2FP60_9BACL</name>
<protein>
    <recommendedName>
        <fullName evidence="11">Potassium-transporting ATPase KdpC subunit</fullName>
    </recommendedName>
    <alternativeName>
        <fullName evidence="11">ATP phosphohydrolase [potassium-transporting] C chain</fullName>
    </alternativeName>
    <alternativeName>
        <fullName evidence="11">Potassium-binding and translocating subunit C</fullName>
    </alternativeName>
    <alternativeName>
        <fullName evidence="11">Potassium-translocating ATPase C chain</fullName>
    </alternativeName>
</protein>
<keyword evidence="3 11" id="KW-0633">Potassium transport</keyword>
<comment type="function">
    <text evidence="11">Part of the high-affinity ATP-driven potassium transport (or Kdp) system, which catalyzes the hydrolysis of ATP coupled with the electrogenic transport of potassium into the cytoplasm. This subunit acts as a catalytic chaperone that increases the ATP-binding affinity of the ATP-hydrolyzing subunit KdpB by the formation of a transient KdpB/KdpC/ATP ternary complex.</text>
</comment>
<keyword evidence="5 11" id="KW-0547">Nucleotide-binding</keyword>
<comment type="caution">
    <text evidence="12">The sequence shown here is derived from an EMBL/GenBank/DDBJ whole genome shotgun (WGS) entry which is preliminary data.</text>
</comment>
<organism evidence="12 13">
    <name type="scientific">Cohnella cellulosilytica</name>
    <dbReference type="NCBI Taxonomy" id="986710"/>
    <lineage>
        <taxon>Bacteria</taxon>
        <taxon>Bacillati</taxon>
        <taxon>Bacillota</taxon>
        <taxon>Bacilli</taxon>
        <taxon>Bacillales</taxon>
        <taxon>Paenibacillaceae</taxon>
        <taxon>Cohnella</taxon>
    </lineage>
</organism>
<gene>
    <name evidence="11 12" type="primary">kdpC</name>
    <name evidence="12" type="ORF">ACFQMJ_29820</name>
</gene>
<evidence type="ECO:0000256" key="4">
    <source>
        <dbReference type="ARBA" id="ARBA00022692"/>
    </source>
</evidence>
<evidence type="ECO:0000256" key="9">
    <source>
        <dbReference type="ARBA" id="ARBA00023065"/>
    </source>
</evidence>
<proteinExistence type="inferred from homology"/>
<evidence type="ECO:0000256" key="2">
    <source>
        <dbReference type="ARBA" id="ARBA00022475"/>
    </source>
</evidence>
<dbReference type="NCBIfam" id="NF001454">
    <property type="entry name" value="PRK00315.1"/>
    <property type="match status" value="1"/>
</dbReference>
<comment type="subunit">
    <text evidence="11">The system is composed of three essential subunits: KdpA, KdpB and KdpC.</text>
</comment>
<keyword evidence="6 11" id="KW-0067">ATP-binding</keyword>
<keyword evidence="9 11" id="KW-0406">Ion transport</keyword>
<keyword evidence="1 11" id="KW-0813">Transport</keyword>
<dbReference type="PANTHER" id="PTHR30042">
    <property type="entry name" value="POTASSIUM-TRANSPORTING ATPASE C CHAIN"/>
    <property type="match status" value="1"/>
</dbReference>
<keyword evidence="10 11" id="KW-0472">Membrane</keyword>
<keyword evidence="13" id="KW-1185">Reference proteome</keyword>